<evidence type="ECO:0000259" key="8">
    <source>
        <dbReference type="PROSITE" id="PS50405"/>
    </source>
</evidence>
<dbReference type="AlphaFoldDB" id="A0A165NG40"/>
<feature type="non-terminal residue" evidence="9">
    <location>
        <position position="221"/>
    </location>
</feature>
<dbReference type="FunCoup" id="A0A165NG40">
    <property type="interactions" value="128"/>
</dbReference>
<reference evidence="9 10" key="1">
    <citation type="journal article" date="2016" name="Mol. Biol. Evol.">
        <title>Comparative Genomics of Early-Diverging Mushroom-Forming Fungi Provides Insights into the Origins of Lignocellulose Decay Capabilities.</title>
        <authorList>
            <person name="Nagy L.G."/>
            <person name="Riley R."/>
            <person name="Tritt A."/>
            <person name="Adam C."/>
            <person name="Daum C."/>
            <person name="Floudas D."/>
            <person name="Sun H."/>
            <person name="Yadav J.S."/>
            <person name="Pangilinan J."/>
            <person name="Larsson K.H."/>
            <person name="Matsuura K."/>
            <person name="Barry K."/>
            <person name="Labutti K."/>
            <person name="Kuo R."/>
            <person name="Ohm R.A."/>
            <person name="Bhattacharya S.S."/>
            <person name="Shirouzu T."/>
            <person name="Yoshinaga Y."/>
            <person name="Martin F.M."/>
            <person name="Grigoriev I.V."/>
            <person name="Hibbett D.S."/>
        </authorList>
    </citation>
    <scope>NUCLEOTIDE SEQUENCE [LARGE SCALE GENOMIC DNA]</scope>
    <source>
        <strain evidence="9 10">HHB14362 ss-1</strain>
    </source>
</reference>
<evidence type="ECO:0000256" key="3">
    <source>
        <dbReference type="ARBA" id="ARBA00022679"/>
    </source>
</evidence>
<dbReference type="InterPro" id="IPR004045">
    <property type="entry name" value="Glutathione_S-Trfase_N"/>
</dbReference>
<accession>A0A165NG40</accession>
<comment type="function">
    <text evidence="5">Involved in the oxidative stress response and detoxification.</text>
</comment>
<dbReference type="PROSITE" id="PS50405">
    <property type="entry name" value="GST_CTER"/>
    <property type="match status" value="1"/>
</dbReference>
<comment type="catalytic activity">
    <reaction evidence="4">
        <text>RX + glutathione = an S-substituted glutathione + a halide anion + H(+)</text>
        <dbReference type="Rhea" id="RHEA:16437"/>
        <dbReference type="ChEBI" id="CHEBI:15378"/>
        <dbReference type="ChEBI" id="CHEBI:16042"/>
        <dbReference type="ChEBI" id="CHEBI:17792"/>
        <dbReference type="ChEBI" id="CHEBI:57925"/>
        <dbReference type="ChEBI" id="CHEBI:90779"/>
        <dbReference type="EC" id="2.5.1.18"/>
    </reaction>
</comment>
<dbReference type="PANTHER" id="PTHR44051">
    <property type="entry name" value="GLUTATHIONE S-TRANSFERASE-RELATED"/>
    <property type="match status" value="1"/>
</dbReference>
<dbReference type="GO" id="GO:0005737">
    <property type="term" value="C:cytoplasm"/>
    <property type="evidence" value="ECO:0007669"/>
    <property type="project" value="UniProtKB-ARBA"/>
</dbReference>
<dbReference type="Pfam" id="PF00043">
    <property type="entry name" value="GST_C"/>
    <property type="match status" value="1"/>
</dbReference>
<dbReference type="InterPro" id="IPR010987">
    <property type="entry name" value="Glutathione-S-Trfase_C-like"/>
</dbReference>
<evidence type="ECO:0000256" key="1">
    <source>
        <dbReference type="ARBA" id="ARBA00007409"/>
    </source>
</evidence>
<dbReference type="SFLD" id="SFLDS00019">
    <property type="entry name" value="Glutathione_Transferase_(cytos"/>
    <property type="match status" value="1"/>
</dbReference>
<dbReference type="EMBL" id="KV425637">
    <property type="protein sequence ID" value="KZT19595.1"/>
    <property type="molecule type" value="Genomic_DNA"/>
</dbReference>
<evidence type="ECO:0000256" key="2">
    <source>
        <dbReference type="ARBA" id="ARBA00012452"/>
    </source>
</evidence>
<keyword evidence="3 9" id="KW-0808">Transferase</keyword>
<dbReference type="STRING" id="1314782.A0A165NG40"/>
<dbReference type="EC" id="2.5.1.18" evidence="2"/>
<evidence type="ECO:0000313" key="10">
    <source>
        <dbReference type="Proteomes" id="UP000076761"/>
    </source>
</evidence>
<dbReference type="InterPro" id="IPR036282">
    <property type="entry name" value="Glutathione-S-Trfase_C_sf"/>
</dbReference>
<dbReference type="GO" id="GO:0004364">
    <property type="term" value="F:glutathione transferase activity"/>
    <property type="evidence" value="ECO:0007669"/>
    <property type="project" value="UniProtKB-EC"/>
</dbReference>
<organism evidence="9 10">
    <name type="scientific">Neolentinus lepideus HHB14362 ss-1</name>
    <dbReference type="NCBI Taxonomy" id="1314782"/>
    <lineage>
        <taxon>Eukaryota</taxon>
        <taxon>Fungi</taxon>
        <taxon>Dikarya</taxon>
        <taxon>Basidiomycota</taxon>
        <taxon>Agaricomycotina</taxon>
        <taxon>Agaricomycetes</taxon>
        <taxon>Gloeophyllales</taxon>
        <taxon>Gloeophyllaceae</taxon>
        <taxon>Neolentinus</taxon>
    </lineage>
</organism>
<dbReference type="SFLD" id="SFLDG01151">
    <property type="entry name" value="Main.2:_Nu-like"/>
    <property type="match status" value="1"/>
</dbReference>
<keyword evidence="10" id="KW-1185">Reference proteome</keyword>
<dbReference type="PROSITE" id="PS50404">
    <property type="entry name" value="GST_NTER"/>
    <property type="match status" value="1"/>
</dbReference>
<dbReference type="InParanoid" id="A0A165NG40"/>
<dbReference type="InterPro" id="IPR036249">
    <property type="entry name" value="Thioredoxin-like_sf"/>
</dbReference>
<evidence type="ECO:0000256" key="4">
    <source>
        <dbReference type="ARBA" id="ARBA00047960"/>
    </source>
</evidence>
<dbReference type="Gene3D" id="1.20.1050.130">
    <property type="match status" value="1"/>
</dbReference>
<sequence length="221" mass="25559">MSHGKQFTLYNSKMGPNGWKIPFLFEELGVTYETVFVDVEAGDQKKSPFVDLNPNGRIPAIIDHSNDDFVLWESDAILLYVVNKYDKEGKFSFSDPNDYYRQVQWLFFQASGQGPYYGQAIHFLVYHPKQVPTAVKRYFDEIKRVTGVLETALNGREWLVGGKFGIADMAMFPWQSIAIQFMFPEGSFELAKEAPHVHAWLLRMRERESVKKVWAQFEGLL</sequence>
<proteinExistence type="inferred from homology"/>
<dbReference type="CDD" id="cd03048">
    <property type="entry name" value="GST_N_Ure2p_like"/>
    <property type="match status" value="1"/>
</dbReference>
<protein>
    <recommendedName>
        <fullName evidence="2">glutathione transferase</fullName>
        <ecNumber evidence="2">2.5.1.18</ecNumber>
    </recommendedName>
</protein>
<dbReference type="PANTHER" id="PTHR44051:SF3">
    <property type="entry name" value="TRANSCRIPTIONAL REGULATOR URE2"/>
    <property type="match status" value="1"/>
</dbReference>
<gene>
    <name evidence="9" type="ORF">NEOLEDRAFT_1123841</name>
</gene>
<dbReference type="SFLD" id="SFLDG00358">
    <property type="entry name" value="Main_(cytGST)"/>
    <property type="match status" value="1"/>
</dbReference>
<dbReference type="Proteomes" id="UP000076761">
    <property type="component" value="Unassembled WGS sequence"/>
</dbReference>
<feature type="domain" description="GST C-terminal" evidence="8">
    <location>
        <begin position="95"/>
        <end position="221"/>
    </location>
</feature>
<dbReference type="InterPro" id="IPR040079">
    <property type="entry name" value="Glutathione_S-Trfase"/>
</dbReference>
<name>A0A165NG40_9AGAM</name>
<dbReference type="SUPFAM" id="SSF52833">
    <property type="entry name" value="Thioredoxin-like"/>
    <property type="match status" value="1"/>
</dbReference>
<dbReference type="Pfam" id="PF02798">
    <property type="entry name" value="GST_N"/>
    <property type="match status" value="1"/>
</dbReference>
<dbReference type="InterPro" id="IPR004046">
    <property type="entry name" value="GST_C"/>
</dbReference>
<dbReference type="OrthoDB" id="422574at2759"/>
<evidence type="ECO:0000259" key="7">
    <source>
        <dbReference type="PROSITE" id="PS50404"/>
    </source>
</evidence>
<feature type="domain" description="GST N-terminal" evidence="7">
    <location>
        <begin position="5"/>
        <end position="89"/>
    </location>
</feature>
<evidence type="ECO:0000256" key="6">
    <source>
        <dbReference type="RuleBase" id="RU003494"/>
    </source>
</evidence>
<evidence type="ECO:0000313" key="9">
    <source>
        <dbReference type="EMBL" id="KZT19595.1"/>
    </source>
</evidence>
<dbReference type="GO" id="GO:0005634">
    <property type="term" value="C:nucleus"/>
    <property type="evidence" value="ECO:0007669"/>
    <property type="project" value="UniProtKB-ARBA"/>
</dbReference>
<evidence type="ECO:0000256" key="5">
    <source>
        <dbReference type="ARBA" id="ARBA00060024"/>
    </source>
</evidence>
<comment type="similarity">
    <text evidence="1 6">Belongs to the GST superfamily.</text>
</comment>
<dbReference type="FunFam" id="1.20.1050.130:FF:000016">
    <property type="entry name" value="Glutathione S-transferase 1"/>
    <property type="match status" value="1"/>
</dbReference>
<dbReference type="SUPFAM" id="SSF47616">
    <property type="entry name" value="GST C-terminal domain-like"/>
    <property type="match status" value="1"/>
</dbReference>